<dbReference type="SUPFAM" id="SSF55040">
    <property type="entry name" value="Molybdenum cofactor biosynthesis protein C, MoaC"/>
    <property type="match status" value="1"/>
</dbReference>
<dbReference type="InterPro" id="IPR036425">
    <property type="entry name" value="MoaB/Mog-like_dom_sf"/>
</dbReference>
<evidence type="ECO:0000313" key="8">
    <source>
        <dbReference type="EMBL" id="MBN8662795.1"/>
    </source>
</evidence>
<accession>A0A8J7TPF9</accession>
<dbReference type="InterPro" id="IPR002820">
    <property type="entry name" value="Mopterin_CF_biosynth-C_dom"/>
</dbReference>
<evidence type="ECO:0000256" key="1">
    <source>
        <dbReference type="ARBA" id="ARBA00001637"/>
    </source>
</evidence>
<evidence type="ECO:0000256" key="5">
    <source>
        <dbReference type="ARBA" id="ARBA00023239"/>
    </source>
</evidence>
<dbReference type="CDD" id="cd01420">
    <property type="entry name" value="MoaC_PE"/>
    <property type="match status" value="1"/>
</dbReference>
<dbReference type="EC" id="4.6.1.17" evidence="3"/>
<dbReference type="InterPro" id="IPR051920">
    <property type="entry name" value="MPT_Adenylyltrnsfr/MoaC-Rel"/>
</dbReference>
<dbReference type="GO" id="GO:0006777">
    <property type="term" value="P:Mo-molybdopterin cofactor biosynthetic process"/>
    <property type="evidence" value="ECO:0007669"/>
    <property type="project" value="UniProtKB-KW"/>
</dbReference>
<dbReference type="InterPro" id="IPR008284">
    <property type="entry name" value="MoCF_biosynth_CS"/>
</dbReference>
<feature type="compositionally biased region" description="Basic residues" evidence="6">
    <location>
        <begin position="312"/>
        <end position="328"/>
    </location>
</feature>
<dbReference type="CDD" id="cd00886">
    <property type="entry name" value="MogA_MoaB"/>
    <property type="match status" value="1"/>
</dbReference>
<evidence type="ECO:0000256" key="4">
    <source>
        <dbReference type="ARBA" id="ARBA00023150"/>
    </source>
</evidence>
<dbReference type="UniPathway" id="UPA00344"/>
<dbReference type="InterPro" id="IPR047594">
    <property type="entry name" value="MoaC_bact/euk"/>
</dbReference>
<keyword evidence="4" id="KW-0501">Molybdenum cofactor biosynthesis</keyword>
<proteinExistence type="predicted"/>
<evidence type="ECO:0000259" key="7">
    <source>
        <dbReference type="SMART" id="SM00852"/>
    </source>
</evidence>
<organism evidence="8 9">
    <name type="scientific">Candidatus Obscuribacter phosphatis</name>
    <dbReference type="NCBI Taxonomy" id="1906157"/>
    <lineage>
        <taxon>Bacteria</taxon>
        <taxon>Bacillati</taxon>
        <taxon>Candidatus Melainabacteria</taxon>
        <taxon>Candidatus Obscuribacterales</taxon>
        <taxon>Candidatus Obscuribacteraceae</taxon>
        <taxon>Candidatus Obscuribacter</taxon>
    </lineage>
</organism>
<dbReference type="InterPro" id="IPR012247">
    <property type="entry name" value="MoaC_MogA"/>
</dbReference>
<keyword evidence="5 8" id="KW-0456">Lyase</keyword>
<gene>
    <name evidence="8" type="primary">moaCB</name>
    <name evidence="8" type="ORF">J0M35_20675</name>
</gene>
<dbReference type="Gene3D" id="3.30.70.640">
    <property type="entry name" value="Molybdopterin cofactor biosynthesis C (MoaC) domain"/>
    <property type="match status" value="1"/>
</dbReference>
<dbReference type="NCBIfam" id="NF006870">
    <property type="entry name" value="PRK09364.1"/>
    <property type="match status" value="1"/>
</dbReference>
<evidence type="ECO:0000313" key="9">
    <source>
        <dbReference type="Proteomes" id="UP000664277"/>
    </source>
</evidence>
<dbReference type="PROSITE" id="PS01078">
    <property type="entry name" value="MOCF_BIOSYNTHESIS_1"/>
    <property type="match status" value="1"/>
</dbReference>
<comment type="caution">
    <text evidence="8">The sequence shown here is derived from an EMBL/GenBank/DDBJ whole genome shotgun (WGS) entry which is preliminary data.</text>
</comment>
<name>A0A8J7TPF9_9BACT</name>
<dbReference type="Proteomes" id="UP000664277">
    <property type="component" value="Unassembled WGS sequence"/>
</dbReference>
<protein>
    <recommendedName>
        <fullName evidence="3">cyclic pyranopterin monophosphate synthase</fullName>
        <ecNumber evidence="3">4.6.1.17</ecNumber>
    </recommendedName>
</protein>
<dbReference type="EMBL" id="JAFLCK010000054">
    <property type="protein sequence ID" value="MBN8662795.1"/>
    <property type="molecule type" value="Genomic_DNA"/>
</dbReference>
<dbReference type="PANTHER" id="PTHR43764:SF1">
    <property type="entry name" value="MOLYBDOPTERIN MOLYBDOTRANSFERASE"/>
    <property type="match status" value="1"/>
</dbReference>
<evidence type="ECO:0000256" key="2">
    <source>
        <dbReference type="ARBA" id="ARBA00005046"/>
    </source>
</evidence>
<evidence type="ECO:0000256" key="6">
    <source>
        <dbReference type="SAM" id="MobiDB-lite"/>
    </source>
</evidence>
<dbReference type="InterPro" id="IPR023045">
    <property type="entry name" value="MoaC"/>
</dbReference>
<evidence type="ECO:0000256" key="3">
    <source>
        <dbReference type="ARBA" id="ARBA00012575"/>
    </source>
</evidence>
<feature type="region of interest" description="Disordered" evidence="6">
    <location>
        <begin position="133"/>
        <end position="157"/>
    </location>
</feature>
<dbReference type="InterPro" id="IPR001453">
    <property type="entry name" value="MoaB/Mog_dom"/>
</dbReference>
<feature type="compositionally biased region" description="Basic and acidic residues" evidence="6">
    <location>
        <begin position="133"/>
        <end position="154"/>
    </location>
</feature>
<dbReference type="Gene3D" id="3.40.980.10">
    <property type="entry name" value="MoaB/Mog-like domain"/>
    <property type="match status" value="1"/>
</dbReference>
<reference evidence="8" key="1">
    <citation type="submission" date="2021-02" db="EMBL/GenBank/DDBJ databases">
        <title>Genome-Resolved Metagenomics of a Microbial Community Performing Photosynthetic Biological Nutrient Removal.</title>
        <authorList>
            <person name="Mcdaniel E.A."/>
        </authorList>
    </citation>
    <scope>NUCLEOTIDE SEQUENCE</scope>
    <source>
        <strain evidence="8">UWPOB_OBS1</strain>
    </source>
</reference>
<dbReference type="AlphaFoldDB" id="A0A8J7TPF9"/>
<dbReference type="GO" id="GO:0061799">
    <property type="term" value="F:cyclic pyranopterin monophosphate synthase activity"/>
    <property type="evidence" value="ECO:0007669"/>
    <property type="project" value="UniProtKB-EC"/>
</dbReference>
<dbReference type="InterPro" id="IPR036522">
    <property type="entry name" value="MoaC_sf"/>
</dbReference>
<dbReference type="SUPFAM" id="SSF53218">
    <property type="entry name" value="Molybdenum cofactor biosynthesis proteins"/>
    <property type="match status" value="1"/>
</dbReference>
<dbReference type="NCBIfam" id="TIGR00177">
    <property type="entry name" value="molyb_syn"/>
    <property type="match status" value="1"/>
</dbReference>
<dbReference type="Pfam" id="PF01967">
    <property type="entry name" value="MoaC"/>
    <property type="match status" value="1"/>
</dbReference>
<feature type="domain" description="MoaB/Mog" evidence="7">
    <location>
        <begin position="159"/>
        <end position="303"/>
    </location>
</feature>
<dbReference type="NCBIfam" id="TIGR00581">
    <property type="entry name" value="moaC"/>
    <property type="match status" value="1"/>
</dbReference>
<dbReference type="NCBIfam" id="NF002947">
    <property type="entry name" value="PRK03604.1"/>
    <property type="match status" value="1"/>
</dbReference>
<feature type="region of interest" description="Disordered" evidence="6">
    <location>
        <begin position="309"/>
        <end position="328"/>
    </location>
</feature>
<dbReference type="PIRSF" id="PIRSF036594">
    <property type="entry name" value="MoaC_MogA"/>
    <property type="match status" value="1"/>
</dbReference>
<dbReference type="Pfam" id="PF00994">
    <property type="entry name" value="MoCF_biosynth"/>
    <property type="match status" value="1"/>
</dbReference>
<comment type="pathway">
    <text evidence="2">Cofactor biosynthesis; molybdopterin biosynthesis.</text>
</comment>
<comment type="catalytic activity">
    <reaction evidence="1">
        <text>(8S)-3',8-cyclo-7,8-dihydroguanosine 5'-triphosphate = cyclic pyranopterin phosphate + diphosphate</text>
        <dbReference type="Rhea" id="RHEA:49580"/>
        <dbReference type="ChEBI" id="CHEBI:33019"/>
        <dbReference type="ChEBI" id="CHEBI:59648"/>
        <dbReference type="ChEBI" id="CHEBI:131766"/>
        <dbReference type="EC" id="4.6.1.17"/>
    </reaction>
</comment>
<dbReference type="PANTHER" id="PTHR43764">
    <property type="entry name" value="MOLYBDENUM COFACTOR BIOSYNTHESIS"/>
    <property type="match status" value="1"/>
</dbReference>
<sequence>MRDISQKVSTLRTAVAKAVLRVSPSTIEQIKNNTLPKGNPLEVAKVAAIQAAKNTSQIIPYCHPLPVDYVGVEFHLDEDCIVIKVTVKAIYKTGVEMEALTAASVAALTIYDMAKMVDDLMLIEQVTLEEKRGGKSDYAAHDTEENSSRTEKTSKQKAAVLTLSDSLSRGKGEDISGKMLTTALSDEGFEVVEYTILADDEAEIVPAARRICDELKADLLITTGGTGLGPRDRTPEALSRLIERELPGIAEALRAYGQERNSFSMLSRAVAGQRDRTIIISLPGAPQAVQDGLKVLFPVIKHAFKMMEGHGHGHKHKTHEHSSAHGKK</sequence>
<dbReference type="SMART" id="SM00852">
    <property type="entry name" value="MoCF_biosynth"/>
    <property type="match status" value="1"/>
</dbReference>